<dbReference type="PRINTS" id="PR00455">
    <property type="entry name" value="HTHTETR"/>
</dbReference>
<keyword evidence="3 5" id="KW-0238">DNA-binding</keyword>
<dbReference type="GO" id="GO:0003700">
    <property type="term" value="F:DNA-binding transcription factor activity"/>
    <property type="evidence" value="ECO:0007669"/>
    <property type="project" value="TreeGrafter"/>
</dbReference>
<proteinExistence type="predicted"/>
<evidence type="ECO:0000256" key="2">
    <source>
        <dbReference type="ARBA" id="ARBA00023015"/>
    </source>
</evidence>
<evidence type="ECO:0000256" key="5">
    <source>
        <dbReference type="PROSITE-ProRule" id="PRU00335"/>
    </source>
</evidence>
<dbReference type="InterPro" id="IPR036271">
    <property type="entry name" value="Tet_transcr_reg_TetR-rel_C_sf"/>
</dbReference>
<dbReference type="PROSITE" id="PS01081">
    <property type="entry name" value="HTH_TETR_1"/>
    <property type="match status" value="1"/>
</dbReference>
<gene>
    <name evidence="7" type="ORF">J2W39_006141</name>
</gene>
<dbReference type="InterPro" id="IPR009057">
    <property type="entry name" value="Homeodomain-like_sf"/>
</dbReference>
<dbReference type="AlphaFoldDB" id="A0AAW8ESE2"/>
<dbReference type="Gene3D" id="1.10.357.10">
    <property type="entry name" value="Tetracycline Repressor, domain 2"/>
    <property type="match status" value="1"/>
</dbReference>
<keyword evidence="1" id="KW-0678">Repressor</keyword>
<feature type="domain" description="HTH tetR-type" evidence="6">
    <location>
        <begin position="20"/>
        <end position="80"/>
    </location>
</feature>
<keyword evidence="2" id="KW-0805">Transcription regulation</keyword>
<dbReference type="Pfam" id="PF13977">
    <property type="entry name" value="TetR_C_6"/>
    <property type="match status" value="1"/>
</dbReference>
<reference evidence="7" key="1">
    <citation type="submission" date="2023-07" db="EMBL/GenBank/DDBJ databases">
        <title>Sorghum-associated microbial communities from plants grown in Nebraska, USA.</title>
        <authorList>
            <person name="Schachtman D."/>
        </authorList>
    </citation>
    <scope>NUCLEOTIDE SEQUENCE</scope>
    <source>
        <strain evidence="7">DS3315</strain>
    </source>
</reference>
<comment type="caution">
    <text evidence="7">The sequence shown here is derived from an EMBL/GenBank/DDBJ whole genome shotgun (WGS) entry which is preliminary data.</text>
</comment>
<evidence type="ECO:0000313" key="7">
    <source>
        <dbReference type="EMBL" id="MDP9974857.1"/>
    </source>
</evidence>
<evidence type="ECO:0000256" key="1">
    <source>
        <dbReference type="ARBA" id="ARBA00022491"/>
    </source>
</evidence>
<sequence>MSETTLTISARRARPRPGQECTRHHVLETVYDLISEHGIEGLSMRQVADAAGLSTGTINYHFGNKQSLVIAALESAYELPSDWEQYCGSPSAQLRRLVFGYVCRSPRDRFWRFWINYLAASTRNDELSAHQRTRYERQERFWARLIRDAVKVEEFKKSLDPQHEAEQLLSLAHGLLVRQLVLPYAEVRAEARALLGARIDSFRE</sequence>
<feature type="DNA-binding region" description="H-T-H motif" evidence="5">
    <location>
        <begin position="43"/>
        <end position="62"/>
    </location>
</feature>
<dbReference type="SUPFAM" id="SSF46689">
    <property type="entry name" value="Homeodomain-like"/>
    <property type="match status" value="1"/>
</dbReference>
<dbReference type="PANTHER" id="PTHR30055:SF234">
    <property type="entry name" value="HTH-TYPE TRANSCRIPTIONAL REGULATOR BETI"/>
    <property type="match status" value="1"/>
</dbReference>
<evidence type="ECO:0000259" key="6">
    <source>
        <dbReference type="PROSITE" id="PS50977"/>
    </source>
</evidence>
<accession>A0AAW8ESE2</accession>
<dbReference type="GO" id="GO:0000976">
    <property type="term" value="F:transcription cis-regulatory region binding"/>
    <property type="evidence" value="ECO:0007669"/>
    <property type="project" value="TreeGrafter"/>
</dbReference>
<dbReference type="InterPro" id="IPR050109">
    <property type="entry name" value="HTH-type_TetR-like_transc_reg"/>
</dbReference>
<protein>
    <submittedName>
        <fullName evidence="7">AcrR family transcriptional regulator</fullName>
    </submittedName>
</protein>
<keyword evidence="4" id="KW-0804">Transcription</keyword>
<dbReference type="PANTHER" id="PTHR30055">
    <property type="entry name" value="HTH-TYPE TRANSCRIPTIONAL REGULATOR RUTR"/>
    <property type="match status" value="1"/>
</dbReference>
<dbReference type="InterPro" id="IPR023772">
    <property type="entry name" value="DNA-bd_HTH_TetR-type_CS"/>
</dbReference>
<evidence type="ECO:0000256" key="3">
    <source>
        <dbReference type="ARBA" id="ARBA00023125"/>
    </source>
</evidence>
<dbReference type="EMBL" id="JAUSRV010000020">
    <property type="protein sequence ID" value="MDP9974857.1"/>
    <property type="molecule type" value="Genomic_DNA"/>
</dbReference>
<dbReference type="Proteomes" id="UP001224845">
    <property type="component" value="Unassembled WGS sequence"/>
</dbReference>
<dbReference type="SUPFAM" id="SSF48498">
    <property type="entry name" value="Tetracyclin repressor-like, C-terminal domain"/>
    <property type="match status" value="1"/>
</dbReference>
<dbReference type="InterPro" id="IPR039538">
    <property type="entry name" value="BetI_C"/>
</dbReference>
<dbReference type="RefSeq" id="WP_307596892.1">
    <property type="nucleotide sequence ID" value="NZ_JAUSRV010000020.1"/>
</dbReference>
<organism evidence="7 8">
    <name type="scientific">Variovorax paradoxus</name>
    <dbReference type="NCBI Taxonomy" id="34073"/>
    <lineage>
        <taxon>Bacteria</taxon>
        <taxon>Pseudomonadati</taxon>
        <taxon>Pseudomonadota</taxon>
        <taxon>Betaproteobacteria</taxon>
        <taxon>Burkholderiales</taxon>
        <taxon>Comamonadaceae</taxon>
        <taxon>Variovorax</taxon>
    </lineage>
</organism>
<name>A0AAW8ESE2_VARPD</name>
<evidence type="ECO:0000256" key="4">
    <source>
        <dbReference type="ARBA" id="ARBA00023163"/>
    </source>
</evidence>
<dbReference type="PROSITE" id="PS50977">
    <property type="entry name" value="HTH_TETR_2"/>
    <property type="match status" value="1"/>
</dbReference>
<evidence type="ECO:0000313" key="8">
    <source>
        <dbReference type="Proteomes" id="UP001224845"/>
    </source>
</evidence>
<dbReference type="InterPro" id="IPR001647">
    <property type="entry name" value="HTH_TetR"/>
</dbReference>
<dbReference type="Pfam" id="PF00440">
    <property type="entry name" value="TetR_N"/>
    <property type="match status" value="1"/>
</dbReference>